<evidence type="ECO:0000259" key="5">
    <source>
        <dbReference type="PROSITE" id="PS51005"/>
    </source>
</evidence>
<dbReference type="SUPFAM" id="SSF101941">
    <property type="entry name" value="NAC domain"/>
    <property type="match status" value="1"/>
</dbReference>
<organism evidence="6 7">
    <name type="scientific">Linum trigynum</name>
    <dbReference type="NCBI Taxonomy" id="586398"/>
    <lineage>
        <taxon>Eukaryota</taxon>
        <taxon>Viridiplantae</taxon>
        <taxon>Streptophyta</taxon>
        <taxon>Embryophyta</taxon>
        <taxon>Tracheophyta</taxon>
        <taxon>Spermatophyta</taxon>
        <taxon>Magnoliopsida</taxon>
        <taxon>eudicotyledons</taxon>
        <taxon>Gunneridae</taxon>
        <taxon>Pentapetalae</taxon>
        <taxon>rosids</taxon>
        <taxon>fabids</taxon>
        <taxon>Malpighiales</taxon>
        <taxon>Linaceae</taxon>
        <taxon>Linum</taxon>
    </lineage>
</organism>
<keyword evidence="2" id="KW-0238">DNA-binding</keyword>
<dbReference type="AlphaFoldDB" id="A0AAV2CQ70"/>
<dbReference type="Pfam" id="PF02365">
    <property type="entry name" value="NAM"/>
    <property type="match status" value="1"/>
</dbReference>
<reference evidence="6 7" key="1">
    <citation type="submission" date="2024-04" db="EMBL/GenBank/DDBJ databases">
        <authorList>
            <person name="Fracassetti M."/>
        </authorList>
    </citation>
    <scope>NUCLEOTIDE SEQUENCE [LARGE SCALE GENOMIC DNA]</scope>
</reference>
<sequence length="146" mass="16485">MATHQDAYPVDLLERRIAAVSGGDDLPGLDYSYYDPEDLSATAKEDVSVDGDGTMYMFVKRPPPMTFLDRKTGNGYWRPNDSRKMVKNSKGEEVVSKASLSFYYLKPTDDGSGINGCRSERTLWRMHEFASVADERIALRVVYKRA</sequence>
<dbReference type="InterPro" id="IPR036093">
    <property type="entry name" value="NAC_dom_sf"/>
</dbReference>
<dbReference type="GO" id="GO:0003677">
    <property type="term" value="F:DNA binding"/>
    <property type="evidence" value="ECO:0007669"/>
    <property type="project" value="UniProtKB-KW"/>
</dbReference>
<keyword evidence="3" id="KW-0804">Transcription</keyword>
<dbReference type="Gene3D" id="2.170.150.80">
    <property type="entry name" value="NAC domain"/>
    <property type="match status" value="1"/>
</dbReference>
<evidence type="ECO:0000256" key="4">
    <source>
        <dbReference type="ARBA" id="ARBA00023242"/>
    </source>
</evidence>
<evidence type="ECO:0000256" key="2">
    <source>
        <dbReference type="ARBA" id="ARBA00023125"/>
    </source>
</evidence>
<evidence type="ECO:0000256" key="1">
    <source>
        <dbReference type="ARBA" id="ARBA00023015"/>
    </source>
</evidence>
<feature type="domain" description="NAC" evidence="5">
    <location>
        <begin position="1"/>
        <end position="146"/>
    </location>
</feature>
<keyword evidence="7" id="KW-1185">Reference proteome</keyword>
<name>A0AAV2CQ70_9ROSI</name>
<accession>A0AAV2CQ70</accession>
<keyword evidence="4" id="KW-0539">Nucleus</keyword>
<dbReference type="GO" id="GO:0006355">
    <property type="term" value="P:regulation of DNA-templated transcription"/>
    <property type="evidence" value="ECO:0007669"/>
    <property type="project" value="InterPro"/>
</dbReference>
<dbReference type="Proteomes" id="UP001497516">
    <property type="component" value="Chromosome 10"/>
</dbReference>
<keyword evidence="1" id="KW-0805">Transcription regulation</keyword>
<evidence type="ECO:0000313" key="7">
    <source>
        <dbReference type="Proteomes" id="UP001497516"/>
    </source>
</evidence>
<protein>
    <recommendedName>
        <fullName evidence="5">NAC domain-containing protein</fullName>
    </recommendedName>
</protein>
<evidence type="ECO:0000313" key="6">
    <source>
        <dbReference type="EMBL" id="CAL1358678.1"/>
    </source>
</evidence>
<proteinExistence type="predicted"/>
<evidence type="ECO:0000256" key="3">
    <source>
        <dbReference type="ARBA" id="ARBA00023163"/>
    </source>
</evidence>
<dbReference type="EMBL" id="OZ034814">
    <property type="protein sequence ID" value="CAL1358678.1"/>
    <property type="molecule type" value="Genomic_DNA"/>
</dbReference>
<dbReference type="PROSITE" id="PS51005">
    <property type="entry name" value="NAC"/>
    <property type="match status" value="1"/>
</dbReference>
<gene>
    <name evidence="6" type="ORF">LTRI10_LOCUS6215</name>
</gene>
<dbReference type="InterPro" id="IPR003441">
    <property type="entry name" value="NAC-dom"/>
</dbReference>